<gene>
    <name evidence="3" type="ORF">GCM10022240_05910</name>
</gene>
<dbReference type="PANTHER" id="PTHR36156:SF2">
    <property type="entry name" value="CUPIN TYPE-2 DOMAIN-CONTAINING PROTEIN"/>
    <property type="match status" value="1"/>
</dbReference>
<dbReference type="InterPro" id="IPR014710">
    <property type="entry name" value="RmlC-like_jellyroll"/>
</dbReference>
<feature type="domain" description="Cupin type-2" evidence="2">
    <location>
        <begin position="96"/>
        <end position="156"/>
    </location>
</feature>
<dbReference type="Gene3D" id="2.60.120.10">
    <property type="entry name" value="Jelly Rolls"/>
    <property type="match status" value="1"/>
</dbReference>
<dbReference type="PANTHER" id="PTHR36156">
    <property type="entry name" value="SLR2101 PROTEIN"/>
    <property type="match status" value="1"/>
</dbReference>
<dbReference type="InterPro" id="IPR011051">
    <property type="entry name" value="RmlC_Cupin_sf"/>
</dbReference>
<dbReference type="SUPFAM" id="SSF51182">
    <property type="entry name" value="RmlC-like cupins"/>
    <property type="match status" value="1"/>
</dbReference>
<dbReference type="Pfam" id="PF07883">
    <property type="entry name" value="Cupin_2"/>
    <property type="match status" value="1"/>
</dbReference>
<comment type="caution">
    <text evidence="3">The sequence shown here is derived from an EMBL/GenBank/DDBJ whole genome shotgun (WGS) entry which is preliminary data.</text>
</comment>
<dbReference type="RefSeq" id="WP_344780333.1">
    <property type="nucleotide sequence ID" value="NZ_BAABAF010000001.1"/>
</dbReference>
<accession>A0ABP7G4Q5</accession>
<evidence type="ECO:0000313" key="3">
    <source>
        <dbReference type="EMBL" id="GAA3755822.1"/>
    </source>
</evidence>
<protein>
    <submittedName>
        <fullName evidence="3">Cupin domain-containing protein</fullName>
    </submittedName>
</protein>
<dbReference type="Proteomes" id="UP001500540">
    <property type="component" value="Unassembled WGS sequence"/>
</dbReference>
<proteinExistence type="predicted"/>
<feature type="region of interest" description="Disordered" evidence="1">
    <location>
        <begin position="57"/>
        <end position="77"/>
    </location>
</feature>
<reference evidence="4" key="1">
    <citation type="journal article" date="2019" name="Int. J. Syst. Evol. Microbiol.">
        <title>The Global Catalogue of Microorganisms (GCM) 10K type strain sequencing project: providing services to taxonomists for standard genome sequencing and annotation.</title>
        <authorList>
            <consortium name="The Broad Institute Genomics Platform"/>
            <consortium name="The Broad Institute Genome Sequencing Center for Infectious Disease"/>
            <person name="Wu L."/>
            <person name="Ma J."/>
        </authorList>
    </citation>
    <scope>NUCLEOTIDE SEQUENCE [LARGE SCALE GENOMIC DNA]</scope>
    <source>
        <strain evidence="4">JCM 16950</strain>
    </source>
</reference>
<evidence type="ECO:0000256" key="1">
    <source>
        <dbReference type="SAM" id="MobiDB-lite"/>
    </source>
</evidence>
<keyword evidence="4" id="KW-1185">Reference proteome</keyword>
<dbReference type="InterPro" id="IPR047142">
    <property type="entry name" value="OryJ/VirC-like"/>
</dbReference>
<dbReference type="InterPro" id="IPR013096">
    <property type="entry name" value="Cupin_2"/>
</dbReference>
<name>A0ABP7G4Q5_9MICO</name>
<feature type="region of interest" description="Disordered" evidence="1">
    <location>
        <begin position="177"/>
        <end position="197"/>
    </location>
</feature>
<dbReference type="EMBL" id="BAABAF010000001">
    <property type="protein sequence ID" value="GAA3755822.1"/>
    <property type="molecule type" value="Genomic_DNA"/>
</dbReference>
<organism evidence="3 4">
    <name type="scientific">Microbacterium kribbense</name>
    <dbReference type="NCBI Taxonomy" id="433645"/>
    <lineage>
        <taxon>Bacteria</taxon>
        <taxon>Bacillati</taxon>
        <taxon>Actinomycetota</taxon>
        <taxon>Actinomycetes</taxon>
        <taxon>Micrococcales</taxon>
        <taxon>Microbacteriaceae</taxon>
        <taxon>Microbacterium</taxon>
    </lineage>
</organism>
<evidence type="ECO:0000259" key="2">
    <source>
        <dbReference type="Pfam" id="PF07883"/>
    </source>
</evidence>
<evidence type="ECO:0000313" key="4">
    <source>
        <dbReference type="Proteomes" id="UP001500540"/>
    </source>
</evidence>
<sequence>MTGGPDAAGFHAPRRIVTGHDAQGASVVISDGPVPVSRILDEDGAAFHEVWLTGDSPAPIHAGPEDPTAGSITVPPPERGTRIRINEFLPGHLDERGLQSPVHRTESIDYGIVLDGEITLILDDSEVTARAGDIVVQRGTDHAWANRGDLIARVAFVLVGGRYGDDTLAVLPDGVRDSLMRHGPRDAPGSTPVKENA</sequence>
<dbReference type="CDD" id="cd02231">
    <property type="entry name" value="cupin_BLL6423-like"/>
    <property type="match status" value="1"/>
</dbReference>